<dbReference type="SUPFAM" id="SSF48371">
    <property type="entry name" value="ARM repeat"/>
    <property type="match status" value="1"/>
</dbReference>
<protein>
    <submittedName>
        <fullName evidence="2">Uncharacterized protein</fullName>
    </submittedName>
</protein>
<accession>A0A8J9X781</accession>
<dbReference type="InterPro" id="IPR016024">
    <property type="entry name" value="ARM-type_fold"/>
</dbReference>
<gene>
    <name evidence="2" type="ORF">PTTT1_LOCUS44295</name>
</gene>
<reference evidence="2" key="1">
    <citation type="submission" date="2022-02" db="EMBL/GenBank/DDBJ databases">
        <authorList>
            <person name="Giguere J D."/>
        </authorList>
    </citation>
    <scope>NUCLEOTIDE SEQUENCE</scope>
    <source>
        <strain evidence="2">CCAP 1055/1</strain>
    </source>
</reference>
<dbReference type="EMBL" id="OU594946">
    <property type="protein sequence ID" value="CAG9290276.1"/>
    <property type="molecule type" value="Genomic_DNA"/>
</dbReference>
<feature type="compositionally biased region" description="Low complexity" evidence="1">
    <location>
        <begin position="1"/>
        <end position="15"/>
    </location>
</feature>
<name>A0A8J9X781_PHATR</name>
<organism evidence="2">
    <name type="scientific">Phaeodactylum tricornutum</name>
    <name type="common">Diatom</name>
    <dbReference type="NCBI Taxonomy" id="2850"/>
    <lineage>
        <taxon>Eukaryota</taxon>
        <taxon>Sar</taxon>
        <taxon>Stramenopiles</taxon>
        <taxon>Ochrophyta</taxon>
        <taxon>Bacillariophyta</taxon>
        <taxon>Bacillariophyceae</taxon>
        <taxon>Bacillariophycidae</taxon>
        <taxon>Naviculales</taxon>
        <taxon>Phaeodactylaceae</taxon>
        <taxon>Phaeodactylum</taxon>
    </lineage>
</organism>
<dbReference type="Proteomes" id="UP000836788">
    <property type="component" value="Chromosome 5"/>
</dbReference>
<dbReference type="AlphaFoldDB" id="A0A8J9X781"/>
<evidence type="ECO:0000313" key="2">
    <source>
        <dbReference type="EMBL" id="CAG9290276.1"/>
    </source>
</evidence>
<feature type="region of interest" description="Disordered" evidence="1">
    <location>
        <begin position="1"/>
        <end position="31"/>
    </location>
</feature>
<evidence type="ECO:0000256" key="1">
    <source>
        <dbReference type="SAM" id="MobiDB-lite"/>
    </source>
</evidence>
<sequence>MSSVSSRSSQPAPSSKAPLTKQKPAIDPQSSLLSTTENGAAIAMAFPSVASDPTAALPPLRDETSAYPLVAKTCLQLTHFAANGSSAHGEETTAVASSALFHDPSYARILTTALDALIVCMRDHQDRRCRILAAQTLAILARAGYARIRHSPWVFAQREPTLGLLEDQVGSEIPAALAVASLDDPDDGVSAFALQALGRLVLGSSPTSGTLVEDDLAREIAAIAFAKATPYAPTLRAVADEDPSIPSMELQTRVTENILIPRMLQMIDRLLQYPRSDHVIVALPVVVATLVYMVQIVPAQLQGMDPTTYAKRWMEVDAKGLVDTLVQGVLLPAMQSSLDGALASAAALASLRLAHICPQQFWVPQVISATVATLQEELFYKPLQQSLEQRMTTTAVVLIALRAVPFPTRTVTLIALVDIVAELPATIPVPHGVCTPGVLLSWEGYNVYHRPSRMGFWTEIALSFFIDGPVVEGGIAYPRKESLQQFLGSSSFVKVLTDSDNTRTVFARDELLVAFGTVAVETGRRFRVGTDGSSIIVDPNTSSVVEWVKMARRILVAFVPCINLGPKTPYLTEDLSMTSAGLATYARLLQEWLHFSGLIQPATSAALKLTANACPPHLLFDTLAESAAFLSSFPAADMGEMEPSSKLMNEIVVREVKQGIPSHHLRLFVLALAADHWVQSRILSTRKHFESSKKGASSLNLNMQSGRDICAALSPKRMLAKIIQAHVPPVDADGKRKKDPIQKLALETVRVCVACIENIALIACDWLKRIGSSPEAKHLISVSVGLLQGKIDETPLDNTMHSVVGPFCEAAVARIQAFYESDDTGLDQAFPVSELVTQSIKTKIKPLVSSSPQPAASEEDYLKGYLTQFYRQIVLGRVAQAVYSFPSVGSSLLMARPTNWLRLSIPPIPESKDARVLGNVGDTLNASRDLVAASSSPSDATAVVLACIPRRNPRYDGEEEFRLTVVMRAYNVTAVEFSRGLRLEFGVTSHEPDPSDLDNITSIDEIRSLTKVEHAGSGEQDSISASAVYRDELKAGEYITWEVSLSPLSDNRSISVVPSVIYRCISSEPLEAGAEWTGYGMAGSGDISTSTGAESKTGEDDFQVTQLDGKPHLQSSKKSEFENVQICGESLVLSPMFGLQPCPLVFFLDRWGDVDTFRFLWFRMLFQAPPIRLKGNPQIFVSTHEKKSLTAKVGALSALTWDGEAIPGGYATKAWAFMTLSGRRILALLTESESKVSSQPELSLHLRADDRLLLFSLVGSKAAQDRVAITLTPGLFPYI</sequence>
<proteinExistence type="predicted"/>